<dbReference type="InterPro" id="IPR027417">
    <property type="entry name" value="P-loop_NTPase"/>
</dbReference>
<dbReference type="Proteomes" id="UP001229421">
    <property type="component" value="Unassembled WGS sequence"/>
</dbReference>
<protein>
    <recommendedName>
        <fullName evidence="4">GTP-eEF1A C-terminal domain-containing protein</fullName>
    </recommendedName>
</protein>
<keyword evidence="1" id="KW-0547">Nucleotide-binding</keyword>
<proteinExistence type="predicted"/>
<accession>A0AAD8L898</accession>
<evidence type="ECO:0000256" key="1">
    <source>
        <dbReference type="ARBA" id="ARBA00022741"/>
    </source>
</evidence>
<dbReference type="SUPFAM" id="SSF50447">
    <property type="entry name" value="Translation proteins"/>
    <property type="match status" value="1"/>
</dbReference>
<dbReference type="Gene3D" id="2.40.30.10">
    <property type="entry name" value="Translation factors"/>
    <property type="match status" value="2"/>
</dbReference>
<dbReference type="GO" id="GO:0005525">
    <property type="term" value="F:GTP binding"/>
    <property type="evidence" value="ECO:0007669"/>
    <property type="project" value="UniProtKB-KW"/>
</dbReference>
<dbReference type="PANTHER" id="PTHR23115">
    <property type="entry name" value="TRANSLATION FACTOR"/>
    <property type="match status" value="1"/>
</dbReference>
<dbReference type="InterPro" id="IPR054696">
    <property type="entry name" value="GTP-eEF1A_C"/>
</dbReference>
<dbReference type="AlphaFoldDB" id="A0AAD8L898"/>
<dbReference type="InterPro" id="IPR009000">
    <property type="entry name" value="Transl_B-barrel_sf"/>
</dbReference>
<name>A0AAD8L898_TARER</name>
<dbReference type="InterPro" id="IPR050100">
    <property type="entry name" value="TRAFAC_GTPase_members"/>
</dbReference>
<feature type="compositionally biased region" description="Basic and acidic residues" evidence="3">
    <location>
        <begin position="487"/>
        <end position="497"/>
    </location>
</feature>
<dbReference type="EMBL" id="JAUHHV010000001">
    <property type="protein sequence ID" value="KAK1437594.1"/>
    <property type="molecule type" value="Genomic_DNA"/>
</dbReference>
<evidence type="ECO:0000313" key="6">
    <source>
        <dbReference type="Proteomes" id="UP001229421"/>
    </source>
</evidence>
<sequence>MGDMTFESHKSVCVGSGPAIESFRRAIEDISRMKKEKMKAGSILLKSNSDCSSSGSGSGLERCQTSFVSKEKAKLKSHQRVWGEPAAESSLAGTNIHECFGKFLEVVKKVETEDKLKMRREKVTADVILLKSRFSKSISTVITGLSGTGKTTIKTKLLNDKNVVQELDSNIRWHKIKQICLADMVIQVLDANRNVEVEHTMDACIVFSLGFNEITFSCNKMDLVANPEDAFRGLVNSISQSLIHLGFDEPSRYFVPTVALQGGNIVERSTRFPWYNGLTVSETLDGIHQPSKNDKPLRFVVEEVTKGLVIGRVHTGKLVCGRCAVFFPGSWSTSVDQITVGDMPVVEAYSGEQVVVRLKDPIASGVRQGSVVSYSDNDPVGEADILTAKIFVLSNEPASSRIFFSCMLCCHAVEVSVCIAGSFREGQAESNSMELRIHDTGFVLLVPNSRIAVENVEDYPSLGRIMLLDISTREVLGTGVIVHRETDTFTSDEDIHQDPQGSTQKAGPSTKKAGPRSKKAKKKKKRSWA</sequence>
<keyword evidence="2" id="KW-0342">GTP-binding</keyword>
<evidence type="ECO:0000256" key="2">
    <source>
        <dbReference type="ARBA" id="ARBA00023134"/>
    </source>
</evidence>
<dbReference type="SUPFAM" id="SSF52540">
    <property type="entry name" value="P-loop containing nucleoside triphosphate hydrolases"/>
    <property type="match status" value="1"/>
</dbReference>
<dbReference type="Gene3D" id="3.40.50.300">
    <property type="entry name" value="P-loop containing nucleotide triphosphate hydrolases"/>
    <property type="match status" value="1"/>
</dbReference>
<feature type="region of interest" description="Disordered" evidence="3">
    <location>
        <begin position="487"/>
        <end position="529"/>
    </location>
</feature>
<feature type="domain" description="GTP-eEF1A C-terminal" evidence="4">
    <location>
        <begin position="387"/>
        <end position="481"/>
    </location>
</feature>
<keyword evidence="6" id="KW-1185">Reference proteome</keyword>
<evidence type="ECO:0000256" key="3">
    <source>
        <dbReference type="SAM" id="MobiDB-lite"/>
    </source>
</evidence>
<gene>
    <name evidence="5" type="ORF">QVD17_03388</name>
</gene>
<comment type="caution">
    <text evidence="5">The sequence shown here is derived from an EMBL/GenBank/DDBJ whole genome shotgun (WGS) entry which is preliminary data.</text>
</comment>
<feature type="compositionally biased region" description="Basic residues" evidence="3">
    <location>
        <begin position="513"/>
        <end position="529"/>
    </location>
</feature>
<evidence type="ECO:0000259" key="4">
    <source>
        <dbReference type="Pfam" id="PF22594"/>
    </source>
</evidence>
<reference evidence="5" key="1">
    <citation type="journal article" date="2023" name="bioRxiv">
        <title>Improved chromosome-level genome assembly for marigold (Tagetes erecta).</title>
        <authorList>
            <person name="Jiang F."/>
            <person name="Yuan L."/>
            <person name="Wang S."/>
            <person name="Wang H."/>
            <person name="Xu D."/>
            <person name="Wang A."/>
            <person name="Fan W."/>
        </authorList>
    </citation>
    <scope>NUCLEOTIDE SEQUENCE</scope>
    <source>
        <strain evidence="5">WSJ</strain>
        <tissue evidence="5">Leaf</tissue>
    </source>
</reference>
<organism evidence="5 6">
    <name type="scientific">Tagetes erecta</name>
    <name type="common">African marigold</name>
    <dbReference type="NCBI Taxonomy" id="13708"/>
    <lineage>
        <taxon>Eukaryota</taxon>
        <taxon>Viridiplantae</taxon>
        <taxon>Streptophyta</taxon>
        <taxon>Embryophyta</taxon>
        <taxon>Tracheophyta</taxon>
        <taxon>Spermatophyta</taxon>
        <taxon>Magnoliopsida</taxon>
        <taxon>eudicotyledons</taxon>
        <taxon>Gunneridae</taxon>
        <taxon>Pentapetalae</taxon>
        <taxon>asterids</taxon>
        <taxon>campanulids</taxon>
        <taxon>Asterales</taxon>
        <taxon>Asteraceae</taxon>
        <taxon>Asteroideae</taxon>
        <taxon>Heliantheae alliance</taxon>
        <taxon>Tageteae</taxon>
        <taxon>Tagetes</taxon>
    </lineage>
</organism>
<evidence type="ECO:0000313" key="5">
    <source>
        <dbReference type="EMBL" id="KAK1437594.1"/>
    </source>
</evidence>
<dbReference type="InterPro" id="IPR009001">
    <property type="entry name" value="Transl_elong_EF1A/Init_IF2_C"/>
</dbReference>
<dbReference type="Pfam" id="PF22594">
    <property type="entry name" value="GTP-eEF1A_C"/>
    <property type="match status" value="1"/>
</dbReference>
<dbReference type="SUPFAM" id="SSF50465">
    <property type="entry name" value="EF-Tu/eEF-1alpha/eIF2-gamma C-terminal domain"/>
    <property type="match status" value="1"/>
</dbReference>